<evidence type="ECO:0000256" key="3">
    <source>
        <dbReference type="ARBA" id="ARBA00022989"/>
    </source>
</evidence>
<dbReference type="InterPro" id="IPR010432">
    <property type="entry name" value="RDD"/>
</dbReference>
<evidence type="ECO:0000256" key="2">
    <source>
        <dbReference type="ARBA" id="ARBA00022692"/>
    </source>
</evidence>
<proteinExistence type="predicted"/>
<organism evidence="7 8">
    <name type="scientific">Rhodohalobacter mucosus</name>
    <dbReference type="NCBI Taxonomy" id="2079485"/>
    <lineage>
        <taxon>Bacteria</taxon>
        <taxon>Pseudomonadati</taxon>
        <taxon>Balneolota</taxon>
        <taxon>Balneolia</taxon>
        <taxon>Balneolales</taxon>
        <taxon>Balneolaceae</taxon>
        <taxon>Rhodohalobacter</taxon>
    </lineage>
</organism>
<keyword evidence="2 5" id="KW-0812">Transmembrane</keyword>
<keyword evidence="8" id="KW-1185">Reference proteome</keyword>
<reference evidence="7 8" key="1">
    <citation type="submission" date="2018-05" db="EMBL/GenBank/DDBJ databases">
        <title>Rhodohalobacter halophilus gen. nov., sp. nov., a moderately halophilic member of the family Balneolaceae.</title>
        <authorList>
            <person name="Liu Z.-W."/>
        </authorList>
    </citation>
    <scope>NUCLEOTIDE SEQUENCE [LARGE SCALE GENOMIC DNA]</scope>
    <source>
        <strain evidence="7 8">8A47</strain>
    </source>
</reference>
<feature type="domain" description="RDD" evidence="6">
    <location>
        <begin position="17"/>
        <end position="127"/>
    </location>
</feature>
<feature type="transmembrane region" description="Helical" evidence="5">
    <location>
        <begin position="92"/>
        <end position="114"/>
    </location>
</feature>
<evidence type="ECO:0000313" key="7">
    <source>
        <dbReference type="EMBL" id="PWN06023.1"/>
    </source>
</evidence>
<gene>
    <name evidence="7" type="ORF">DDZ15_12655</name>
</gene>
<evidence type="ECO:0000256" key="1">
    <source>
        <dbReference type="ARBA" id="ARBA00004141"/>
    </source>
</evidence>
<evidence type="ECO:0000256" key="4">
    <source>
        <dbReference type="ARBA" id="ARBA00023136"/>
    </source>
</evidence>
<dbReference type="Pfam" id="PF06271">
    <property type="entry name" value="RDD"/>
    <property type="match status" value="1"/>
</dbReference>
<dbReference type="Proteomes" id="UP000245533">
    <property type="component" value="Unassembled WGS sequence"/>
</dbReference>
<sequence>MLQPLFGNAFIAQLSGFALITLPVTLYFALSESSLHRATWGKRWQGISVVHQYGERLGLFRSLGRTALKFIPWEMAHTCIWQMNFDSGEPGILILTGFILVWVLAGIYLLTLIISPKNQTLYDKLANTTVIRS</sequence>
<protein>
    <submittedName>
        <fullName evidence="7">RDD family protein</fullName>
    </submittedName>
</protein>
<dbReference type="EMBL" id="QGGB01000008">
    <property type="protein sequence ID" value="PWN06023.1"/>
    <property type="molecule type" value="Genomic_DNA"/>
</dbReference>
<evidence type="ECO:0000259" key="6">
    <source>
        <dbReference type="Pfam" id="PF06271"/>
    </source>
</evidence>
<comment type="subcellular location">
    <subcellularLocation>
        <location evidence="1">Membrane</location>
        <topology evidence="1">Multi-pass membrane protein</topology>
    </subcellularLocation>
</comment>
<comment type="caution">
    <text evidence="7">The sequence shown here is derived from an EMBL/GenBank/DDBJ whole genome shotgun (WGS) entry which is preliminary data.</text>
</comment>
<accession>A0A316TN33</accession>
<name>A0A316TN33_9BACT</name>
<keyword evidence="3 5" id="KW-1133">Transmembrane helix</keyword>
<dbReference type="OrthoDB" id="1450430at2"/>
<evidence type="ECO:0000313" key="8">
    <source>
        <dbReference type="Proteomes" id="UP000245533"/>
    </source>
</evidence>
<dbReference type="AlphaFoldDB" id="A0A316TN33"/>
<keyword evidence="4 5" id="KW-0472">Membrane</keyword>
<dbReference type="GO" id="GO:0016020">
    <property type="term" value="C:membrane"/>
    <property type="evidence" value="ECO:0007669"/>
    <property type="project" value="UniProtKB-SubCell"/>
</dbReference>
<dbReference type="RefSeq" id="WP_109647464.1">
    <property type="nucleotide sequence ID" value="NZ_QGGB01000008.1"/>
</dbReference>
<evidence type="ECO:0000256" key="5">
    <source>
        <dbReference type="SAM" id="Phobius"/>
    </source>
</evidence>
<feature type="transmembrane region" description="Helical" evidence="5">
    <location>
        <begin position="6"/>
        <end position="30"/>
    </location>
</feature>